<keyword evidence="4" id="KW-0285">Flavoprotein</keyword>
<dbReference type="Pfam" id="PF01494">
    <property type="entry name" value="FAD_binding_3"/>
    <property type="match status" value="1"/>
</dbReference>
<evidence type="ECO:0000256" key="6">
    <source>
        <dbReference type="ARBA" id="ARBA00023002"/>
    </source>
</evidence>
<evidence type="ECO:0000313" key="9">
    <source>
        <dbReference type="EMBL" id="MFC5068751.1"/>
    </source>
</evidence>
<dbReference type="InterPro" id="IPR010971">
    <property type="entry name" value="UbiH/COQ6"/>
</dbReference>
<dbReference type="NCBIfam" id="NF005691">
    <property type="entry name" value="PRK07494.1"/>
    <property type="match status" value="1"/>
</dbReference>
<comment type="pathway">
    <text evidence="2">Cofactor biosynthesis; ubiquinone biosynthesis.</text>
</comment>
<dbReference type="Gene3D" id="3.50.50.60">
    <property type="entry name" value="FAD/NAD(P)-binding domain"/>
    <property type="match status" value="2"/>
</dbReference>
<evidence type="ECO:0000256" key="2">
    <source>
        <dbReference type="ARBA" id="ARBA00004749"/>
    </source>
</evidence>
<feature type="domain" description="FAD-binding" evidence="8">
    <location>
        <begin position="7"/>
        <end position="311"/>
    </location>
</feature>
<dbReference type="PANTHER" id="PTHR43876:SF7">
    <property type="entry name" value="UBIQUINONE BIOSYNTHESIS MONOOXYGENASE COQ6, MITOCHONDRIAL"/>
    <property type="match status" value="1"/>
</dbReference>
<dbReference type="RefSeq" id="WP_114956059.1">
    <property type="nucleotide sequence ID" value="NZ_JBHSJF010000006.1"/>
</dbReference>
<evidence type="ECO:0000259" key="8">
    <source>
        <dbReference type="Pfam" id="PF01494"/>
    </source>
</evidence>
<dbReference type="PANTHER" id="PTHR43876">
    <property type="entry name" value="UBIQUINONE BIOSYNTHESIS MONOOXYGENASE COQ6, MITOCHONDRIAL"/>
    <property type="match status" value="1"/>
</dbReference>
<evidence type="ECO:0000256" key="1">
    <source>
        <dbReference type="ARBA" id="ARBA00001974"/>
    </source>
</evidence>
<evidence type="ECO:0000256" key="5">
    <source>
        <dbReference type="ARBA" id="ARBA00022827"/>
    </source>
</evidence>
<dbReference type="SUPFAM" id="SSF51905">
    <property type="entry name" value="FAD/NAD(P)-binding domain"/>
    <property type="match status" value="1"/>
</dbReference>
<keyword evidence="5" id="KW-0274">FAD</keyword>
<comment type="similarity">
    <text evidence="3">Belongs to the UbiH/COQ6 family.</text>
</comment>
<comment type="caution">
    <text evidence="9">The sequence shown here is derived from an EMBL/GenBank/DDBJ whole genome shotgun (WGS) entry which is preliminary data.</text>
</comment>
<dbReference type="PRINTS" id="PR00420">
    <property type="entry name" value="RNGMNOXGNASE"/>
</dbReference>
<evidence type="ECO:0000313" key="10">
    <source>
        <dbReference type="Proteomes" id="UP001595796"/>
    </source>
</evidence>
<evidence type="ECO:0000256" key="3">
    <source>
        <dbReference type="ARBA" id="ARBA00005349"/>
    </source>
</evidence>
<sequence length="391" mass="41172">METERNHVIVVGGGPAGLVAAALLARAGVPTTLIAGPAPKDTRTTALMQGSLRILTRLGLWPRLAPQTGALKKLRIVDATDRLIHAPEVLFDAAELGFTSFGHNIENSVLVTALRETAEALPALTIRNEMVASVRSDDDRAIVSLQSGEKIAGALIVGADGRNSICRRAAGISAKTRDYPQAALTLNVRHTRPHHDVSTEFHTTGGPLTLVPLPGNRSSVVLVDTPATVERLSELDDAAVGRELQQRTHGILGNITPDSPRGKRPLSSLVANRFAARRIALVGEAAHVLPPIGAQGLNLGVRDAAAIADFVVVASDRHGDIGGSDLIGAYDRARSADVRPRSAFVDVLNRSLMSEFLPAQIGRAAGLCALGAIPPLRRAIMRQGIAARADV</sequence>
<keyword evidence="10" id="KW-1185">Reference proteome</keyword>
<proteinExistence type="inferred from homology"/>
<keyword evidence="6" id="KW-0560">Oxidoreductase</keyword>
<dbReference type="InterPro" id="IPR036188">
    <property type="entry name" value="FAD/NAD-bd_sf"/>
</dbReference>
<evidence type="ECO:0000256" key="7">
    <source>
        <dbReference type="ARBA" id="ARBA00023033"/>
    </source>
</evidence>
<dbReference type="EMBL" id="JBHSJF010000006">
    <property type="protein sequence ID" value="MFC5068751.1"/>
    <property type="molecule type" value="Genomic_DNA"/>
</dbReference>
<evidence type="ECO:0000256" key="4">
    <source>
        <dbReference type="ARBA" id="ARBA00022630"/>
    </source>
</evidence>
<reference evidence="10" key="1">
    <citation type="journal article" date="2019" name="Int. J. Syst. Evol. Microbiol.">
        <title>The Global Catalogue of Microorganisms (GCM) 10K type strain sequencing project: providing services to taxonomists for standard genome sequencing and annotation.</title>
        <authorList>
            <consortium name="The Broad Institute Genomics Platform"/>
            <consortium name="The Broad Institute Genome Sequencing Center for Infectious Disease"/>
            <person name="Wu L."/>
            <person name="Ma J."/>
        </authorList>
    </citation>
    <scope>NUCLEOTIDE SEQUENCE [LARGE SCALE GENOMIC DNA]</scope>
    <source>
        <strain evidence="10">CGMCC 1.16444</strain>
    </source>
</reference>
<comment type="cofactor">
    <cofactor evidence="1">
        <name>FAD</name>
        <dbReference type="ChEBI" id="CHEBI:57692"/>
    </cofactor>
</comment>
<accession>A0ABV9Z3P7</accession>
<dbReference type="InterPro" id="IPR002938">
    <property type="entry name" value="FAD-bd"/>
</dbReference>
<name>A0ABV9Z3P7_9HYPH</name>
<dbReference type="Proteomes" id="UP001595796">
    <property type="component" value="Unassembled WGS sequence"/>
</dbReference>
<keyword evidence="7" id="KW-0503">Monooxygenase</keyword>
<protein>
    <submittedName>
        <fullName evidence="9">UbiH/UbiF family hydroxylase</fullName>
    </submittedName>
</protein>
<dbReference type="NCBIfam" id="TIGR01988">
    <property type="entry name" value="Ubi-OHases"/>
    <property type="match status" value="1"/>
</dbReference>
<organism evidence="9 10">
    <name type="scientific">Flaviflagellibacter deserti</name>
    <dbReference type="NCBI Taxonomy" id="2267266"/>
    <lineage>
        <taxon>Bacteria</taxon>
        <taxon>Pseudomonadati</taxon>
        <taxon>Pseudomonadota</taxon>
        <taxon>Alphaproteobacteria</taxon>
        <taxon>Hyphomicrobiales</taxon>
        <taxon>Flaviflagellibacter</taxon>
    </lineage>
</organism>
<gene>
    <name evidence="9" type="ORF">ACFPFW_12100</name>
</gene>
<dbReference type="InterPro" id="IPR051205">
    <property type="entry name" value="UbiH/COQ6_monooxygenase"/>
</dbReference>